<feature type="domain" description="DUF6473" evidence="1">
    <location>
        <begin position="1"/>
        <end position="272"/>
    </location>
</feature>
<reference evidence="2 3" key="1">
    <citation type="submission" date="2023-09" db="EMBL/GenBank/DDBJ databases">
        <authorList>
            <person name="Rey-Velasco X."/>
        </authorList>
    </citation>
    <scope>NUCLEOTIDE SEQUENCE [LARGE SCALE GENOMIC DNA]</scope>
    <source>
        <strain evidence="2 3">F158</strain>
    </source>
</reference>
<keyword evidence="3" id="KW-1185">Reference proteome</keyword>
<dbReference type="Proteomes" id="UP001265259">
    <property type="component" value="Unassembled WGS sequence"/>
</dbReference>
<evidence type="ECO:0000313" key="3">
    <source>
        <dbReference type="Proteomes" id="UP001265259"/>
    </source>
</evidence>
<evidence type="ECO:0000313" key="2">
    <source>
        <dbReference type="EMBL" id="MDT0681657.1"/>
    </source>
</evidence>
<gene>
    <name evidence="2" type="ORF">RM543_03085</name>
</gene>
<name>A0ABU3DEU9_9RHOB</name>
<sequence>MTFARSGPIRLDYGLCRYGQSKLMCRGPMRRLKGDYVTFLGGTETFGKFVERPYPALLDERLGATMINMAANNAGADAHGLDEDLLARASDGAACVIQITGAPYVSNRLYSVHPRRNDRFIMASPRLRESFPEFDFTEIAFVGHLMRRLREVAPERVAELEDELRRAWLARMKRMFDAIAAPKILLWIGEAAPPPIGGHIAGKRAPQIVDRGMIDVLRPSVEAYVEVVISPHARAAGTRGMLHSLMEKPAAQAVPNLRAHAEVADALEPTLSGWL</sequence>
<proteinExistence type="predicted"/>
<dbReference type="Pfam" id="PF20078">
    <property type="entry name" value="DUF6473"/>
    <property type="match status" value="1"/>
</dbReference>
<protein>
    <submittedName>
        <fullName evidence="2">DUF6473 family protein</fullName>
    </submittedName>
</protein>
<dbReference type="InterPro" id="IPR045524">
    <property type="entry name" value="DUF6473"/>
</dbReference>
<dbReference type="EMBL" id="JAVRHL010000001">
    <property type="protein sequence ID" value="MDT0681657.1"/>
    <property type="molecule type" value="Genomic_DNA"/>
</dbReference>
<comment type="caution">
    <text evidence="2">The sequence shown here is derived from an EMBL/GenBank/DDBJ whole genome shotgun (WGS) entry which is preliminary data.</text>
</comment>
<evidence type="ECO:0000259" key="1">
    <source>
        <dbReference type="Pfam" id="PF20078"/>
    </source>
</evidence>
<dbReference type="RefSeq" id="WP_311689428.1">
    <property type="nucleotide sequence ID" value="NZ_JAVRHL010000001.1"/>
</dbReference>
<accession>A0ABU3DEU9</accession>
<organism evidence="2 3">
    <name type="scientific">Tropicimonas omnivorans</name>
    <dbReference type="NCBI Taxonomy" id="3075590"/>
    <lineage>
        <taxon>Bacteria</taxon>
        <taxon>Pseudomonadati</taxon>
        <taxon>Pseudomonadota</taxon>
        <taxon>Alphaproteobacteria</taxon>
        <taxon>Rhodobacterales</taxon>
        <taxon>Roseobacteraceae</taxon>
        <taxon>Tropicimonas</taxon>
    </lineage>
</organism>